<keyword evidence="1" id="KW-1133">Transmembrane helix</keyword>
<dbReference type="EMBL" id="CYKH01000333">
    <property type="protein sequence ID" value="CUF47453.1"/>
    <property type="molecule type" value="Genomic_DNA"/>
</dbReference>
<keyword evidence="2" id="KW-0732">Signal</keyword>
<feature type="transmembrane region" description="Helical" evidence="1">
    <location>
        <begin position="150"/>
        <end position="171"/>
    </location>
</feature>
<feature type="signal peptide" evidence="2">
    <location>
        <begin position="1"/>
        <end position="24"/>
    </location>
</feature>
<dbReference type="Proteomes" id="UP000051952">
    <property type="component" value="Unassembled WGS sequence"/>
</dbReference>
<evidence type="ECO:0000313" key="3">
    <source>
        <dbReference type="EMBL" id="CUF47453.1"/>
    </source>
</evidence>
<evidence type="ECO:0000313" key="4">
    <source>
        <dbReference type="Proteomes" id="UP000051952"/>
    </source>
</evidence>
<proteinExistence type="predicted"/>
<keyword evidence="4" id="KW-1185">Reference proteome</keyword>
<gene>
    <name evidence="3" type="ORF">BSAL_62805</name>
</gene>
<dbReference type="AlphaFoldDB" id="A0A0S4IRG9"/>
<keyword evidence="1" id="KW-0812">Transmembrane</keyword>
<accession>A0A0S4IRG9</accession>
<evidence type="ECO:0000256" key="2">
    <source>
        <dbReference type="SAM" id="SignalP"/>
    </source>
</evidence>
<feature type="chain" id="PRO_5006621553" evidence="2">
    <location>
        <begin position="25"/>
        <end position="176"/>
    </location>
</feature>
<sequence length="176" mass="20592">MTAFRVPPTCCLFCVHCFSVRLFSHFVAHCPYDPLAQKRNESTRYLNRNIHIHTHRLYDLYDEPLLLQVILLPISHTHPPHTMFLAPHRGSTYAICNRQRDVFLFCAQKQILVFFFASAGTKRLCWLPVPLFFFFFSYKTFFFLSLKPQSLLRALSTLPFPTAGCAHILLVRVNRE</sequence>
<keyword evidence="1" id="KW-0472">Membrane</keyword>
<organism evidence="3 4">
    <name type="scientific">Bodo saltans</name>
    <name type="common">Flagellated protozoan</name>
    <dbReference type="NCBI Taxonomy" id="75058"/>
    <lineage>
        <taxon>Eukaryota</taxon>
        <taxon>Discoba</taxon>
        <taxon>Euglenozoa</taxon>
        <taxon>Kinetoplastea</taxon>
        <taxon>Metakinetoplastina</taxon>
        <taxon>Eubodonida</taxon>
        <taxon>Bodonidae</taxon>
        <taxon>Bodo</taxon>
    </lineage>
</organism>
<protein>
    <submittedName>
        <fullName evidence="3">Membrane-associated protein, putative</fullName>
    </submittedName>
</protein>
<name>A0A0S4IRG9_BODSA</name>
<evidence type="ECO:0000256" key="1">
    <source>
        <dbReference type="SAM" id="Phobius"/>
    </source>
</evidence>
<feature type="transmembrane region" description="Helical" evidence="1">
    <location>
        <begin position="124"/>
        <end position="144"/>
    </location>
</feature>
<dbReference type="VEuPathDB" id="TriTrypDB:BSAL_62805"/>
<reference evidence="4" key="1">
    <citation type="submission" date="2015-09" db="EMBL/GenBank/DDBJ databases">
        <authorList>
            <consortium name="Pathogen Informatics"/>
        </authorList>
    </citation>
    <scope>NUCLEOTIDE SEQUENCE [LARGE SCALE GENOMIC DNA]</scope>
    <source>
        <strain evidence="4">Lake Konstanz</strain>
    </source>
</reference>